<dbReference type="KEGG" id="jre:108992945"/>
<dbReference type="STRING" id="51240.A0A2I4EUY8"/>
<dbReference type="PANTHER" id="PTHR46328:SF35">
    <property type="entry name" value="PROTEIN FAR1-RELATED SEQUENCE 5-LIKE"/>
    <property type="match status" value="1"/>
</dbReference>
<proteinExistence type="predicted"/>
<feature type="compositionally biased region" description="Polar residues" evidence="1">
    <location>
        <begin position="8"/>
        <end position="25"/>
    </location>
</feature>
<protein>
    <submittedName>
        <fullName evidence="3">Protein FAR1-RELATED SEQUENCE 5-like</fullName>
    </submittedName>
</protein>
<organism evidence="2 3">
    <name type="scientific">Juglans regia</name>
    <name type="common">English walnut</name>
    <dbReference type="NCBI Taxonomy" id="51240"/>
    <lineage>
        <taxon>Eukaryota</taxon>
        <taxon>Viridiplantae</taxon>
        <taxon>Streptophyta</taxon>
        <taxon>Embryophyta</taxon>
        <taxon>Tracheophyta</taxon>
        <taxon>Spermatophyta</taxon>
        <taxon>Magnoliopsida</taxon>
        <taxon>eudicotyledons</taxon>
        <taxon>Gunneridae</taxon>
        <taxon>Pentapetalae</taxon>
        <taxon>rosids</taxon>
        <taxon>fabids</taxon>
        <taxon>Fagales</taxon>
        <taxon>Juglandaceae</taxon>
        <taxon>Juglans</taxon>
    </lineage>
</organism>
<sequence length="249" mass="28347">MEKEEECTSTSRPLFFSENSNSMHTPNVRDDKVVTDNHGVVLRNDDDDVVLEPTPRNDNDGVLEPMLGNDDDRVLEPTPGNDDDGVLEPTPGMFFKTEKELIYYYKQYGRQSEFGIMTQRSKRKDDGSVRYVTLGCARGRKVRKRITNISKPRSITKIDCNVRINAVLADGILHITIVCNSHNHELSLQKARFFRCNRAIDDFVKRQLDINNNAGIGMAKSFNALVIEAGGFEKFTFIEKYARNYTDKA</sequence>
<evidence type="ECO:0000256" key="1">
    <source>
        <dbReference type="SAM" id="MobiDB-lite"/>
    </source>
</evidence>
<dbReference type="Pfam" id="PF03101">
    <property type="entry name" value="FAR1"/>
    <property type="match status" value="1"/>
</dbReference>
<name>A0A2I4EUY8_JUGRE</name>
<evidence type="ECO:0000313" key="2">
    <source>
        <dbReference type="Proteomes" id="UP000235220"/>
    </source>
</evidence>
<dbReference type="GeneID" id="108992945"/>
<dbReference type="PANTHER" id="PTHR46328">
    <property type="entry name" value="FAR-RED IMPAIRED RESPONSIVE (FAR1) FAMILY PROTEIN-RELATED"/>
    <property type="match status" value="1"/>
</dbReference>
<dbReference type="OrthoDB" id="2402896at2759"/>
<feature type="region of interest" description="Disordered" evidence="1">
    <location>
        <begin position="1"/>
        <end position="90"/>
    </location>
</feature>
<dbReference type="Gramene" id="Jr14_11440_p1">
    <property type="protein sequence ID" value="cds.Jr14_11440_p1"/>
    <property type="gene ID" value="Jr14_11440"/>
</dbReference>
<gene>
    <name evidence="3" type="primary">LOC108992945</name>
</gene>
<keyword evidence="2" id="KW-1185">Reference proteome</keyword>
<accession>A0A2I4EUY8</accession>
<evidence type="ECO:0000313" key="3">
    <source>
        <dbReference type="RefSeq" id="XP_018823216.1"/>
    </source>
</evidence>
<dbReference type="InterPro" id="IPR004330">
    <property type="entry name" value="FAR1_DNA_bnd_dom"/>
</dbReference>
<dbReference type="Proteomes" id="UP000235220">
    <property type="component" value="Chromosome 14"/>
</dbReference>
<reference evidence="3" key="1">
    <citation type="submission" date="2025-08" db="UniProtKB">
        <authorList>
            <consortium name="RefSeq"/>
        </authorList>
    </citation>
    <scope>IDENTIFICATION</scope>
    <source>
        <tissue evidence="3">Leaves</tissue>
    </source>
</reference>
<dbReference type="AlphaFoldDB" id="A0A2I4EUY8"/>
<dbReference type="RefSeq" id="XP_018823216.1">
    <property type="nucleotide sequence ID" value="XM_018967671.1"/>
</dbReference>